<reference evidence="2 3" key="1">
    <citation type="submission" date="2014-04" db="EMBL/GenBank/DDBJ databases">
        <authorList>
            <consortium name="International Citrus Genome Consortium"/>
            <person name="Gmitter F."/>
            <person name="Chen C."/>
            <person name="Farmerie W."/>
            <person name="Harkins T."/>
            <person name="Desany B."/>
            <person name="Mohiuddin M."/>
            <person name="Kodira C."/>
            <person name="Borodovsky M."/>
            <person name="Lomsadze A."/>
            <person name="Burns P."/>
            <person name="Jenkins J."/>
            <person name="Prochnik S."/>
            <person name="Shu S."/>
            <person name="Chapman J."/>
            <person name="Pitluck S."/>
            <person name="Schmutz J."/>
            <person name="Rokhsar D."/>
        </authorList>
    </citation>
    <scope>NUCLEOTIDE SEQUENCE</scope>
</reference>
<accession>A0A067DSZ1</accession>
<protein>
    <submittedName>
        <fullName evidence="2">Uncharacterized protein</fullName>
    </submittedName>
</protein>
<dbReference type="eggNOG" id="ENOG502S9F0">
    <property type="taxonomic scope" value="Eukaryota"/>
</dbReference>
<name>A0A067DSZ1_CITSI</name>
<dbReference type="PANTHER" id="PTHR48014:SF24">
    <property type="entry name" value="PROTEIN KINASE SUPERFAMILY PROTEIN"/>
    <property type="match status" value="1"/>
</dbReference>
<dbReference type="AlphaFoldDB" id="A0A067DSZ1"/>
<keyword evidence="3" id="KW-1185">Reference proteome</keyword>
<evidence type="ECO:0000313" key="2">
    <source>
        <dbReference type="EMBL" id="KDO46134.1"/>
    </source>
</evidence>
<dbReference type="PANTHER" id="PTHR48014">
    <property type="entry name" value="SERINE/THREONINE-PROTEIN KINASE FRAY2"/>
    <property type="match status" value="1"/>
</dbReference>
<proteinExistence type="inferred from homology"/>
<dbReference type="InterPro" id="IPR047173">
    <property type="entry name" value="STRAD_A/B-like"/>
</dbReference>
<evidence type="ECO:0000313" key="3">
    <source>
        <dbReference type="Proteomes" id="UP000027120"/>
    </source>
</evidence>
<comment type="similarity">
    <text evidence="1">Belongs to the protein kinase superfamily. STE Ser/Thr protein kinase family. STE20 subfamily.</text>
</comment>
<gene>
    <name evidence="2" type="ORF">CISIN_1g0066641mg</name>
</gene>
<dbReference type="GO" id="GO:0043539">
    <property type="term" value="F:protein serine/threonine kinase activator activity"/>
    <property type="evidence" value="ECO:0007669"/>
    <property type="project" value="InterPro"/>
</dbReference>
<sequence length="166" mass="18212">VTVAANSDELDEKAKPPVIQQKGRFKVTSENVCLEKVVPPTLQKSHSMQVLSQSPAISSLVPSDTALSNLSGNSLFPMLCNVLQTNILQRESILNLMKQVSVGDCTANRLVDGGGTPANTVTTEKSLLEAAHDREKDLLHEITDLQWRLMCAQDELQKYKTENPQV</sequence>
<organism evidence="2 3">
    <name type="scientific">Citrus sinensis</name>
    <name type="common">Sweet orange</name>
    <name type="synonym">Citrus aurantium var. sinensis</name>
    <dbReference type="NCBI Taxonomy" id="2711"/>
    <lineage>
        <taxon>Eukaryota</taxon>
        <taxon>Viridiplantae</taxon>
        <taxon>Streptophyta</taxon>
        <taxon>Embryophyta</taxon>
        <taxon>Tracheophyta</taxon>
        <taxon>Spermatophyta</taxon>
        <taxon>Magnoliopsida</taxon>
        <taxon>eudicotyledons</taxon>
        <taxon>Gunneridae</taxon>
        <taxon>Pentapetalae</taxon>
        <taxon>rosids</taxon>
        <taxon>malvids</taxon>
        <taxon>Sapindales</taxon>
        <taxon>Rutaceae</taxon>
        <taxon>Aurantioideae</taxon>
        <taxon>Citrus</taxon>
    </lineage>
</organism>
<feature type="non-terminal residue" evidence="2">
    <location>
        <position position="1"/>
    </location>
</feature>
<evidence type="ECO:0000256" key="1">
    <source>
        <dbReference type="ARBA" id="ARBA00008874"/>
    </source>
</evidence>
<dbReference type="PaxDb" id="2711-XP_006495334.1"/>
<dbReference type="Proteomes" id="UP000027120">
    <property type="component" value="Unassembled WGS sequence"/>
</dbReference>
<dbReference type="EMBL" id="KK785226">
    <property type="protein sequence ID" value="KDO46134.1"/>
    <property type="molecule type" value="Genomic_DNA"/>
</dbReference>
<dbReference type="STRING" id="2711.A0A067DSZ1"/>